<proteinExistence type="predicted"/>
<keyword evidence="2" id="KW-1185">Reference proteome</keyword>
<organism evidence="1 2">
    <name type="scientific">Pseudomonas coronafaciens pv. porri</name>
    <dbReference type="NCBI Taxonomy" id="83964"/>
    <lineage>
        <taxon>Bacteria</taxon>
        <taxon>Pseudomonadati</taxon>
        <taxon>Pseudomonadota</taxon>
        <taxon>Gammaproteobacteria</taxon>
        <taxon>Pseudomonadales</taxon>
        <taxon>Pseudomonadaceae</taxon>
        <taxon>Pseudomonas</taxon>
        <taxon>Pseudomonas coronafaciens</taxon>
    </lineage>
</organism>
<name>A0ABR5JV84_9PSED</name>
<sequence length="96" mass="10760">MCCKVGPVIADLRSRKASVRCGEMRTILEGFGFVIKEGKTPGHKVFFHQGLKEFTSASYNCGHGKDSIIKAPYVVKVIRVLSDFQDLLEKLERNND</sequence>
<evidence type="ECO:0000313" key="1">
    <source>
        <dbReference type="EMBL" id="KOP61489.1"/>
    </source>
</evidence>
<accession>A0ABR5JV84</accession>
<reference evidence="1 2" key="1">
    <citation type="submission" date="2015-09" db="EMBL/GenBank/DDBJ databases">
        <title>Genome analysis of Pseudomonas syringae pv. porri LMG.</title>
        <authorList>
            <person name="Rombouts S."/>
        </authorList>
    </citation>
    <scope>NUCLEOTIDE SEQUENCE [LARGE SCALE GENOMIC DNA]</scope>
    <source>
        <strain evidence="1 2">LMG 28496</strain>
    </source>
</reference>
<dbReference type="EMBL" id="JUEU01000002">
    <property type="protein sequence ID" value="KOP61489.1"/>
    <property type="molecule type" value="Genomic_DNA"/>
</dbReference>
<dbReference type="Proteomes" id="UP000037201">
    <property type="component" value="Unassembled WGS sequence"/>
</dbReference>
<protein>
    <submittedName>
        <fullName evidence="1">Uncharacterized protein</fullName>
    </submittedName>
</protein>
<evidence type="ECO:0000313" key="2">
    <source>
        <dbReference type="Proteomes" id="UP000037201"/>
    </source>
</evidence>
<gene>
    <name evidence="1" type="ORF">OX90_00580</name>
</gene>
<comment type="caution">
    <text evidence="1">The sequence shown here is derived from an EMBL/GenBank/DDBJ whole genome shotgun (WGS) entry which is preliminary data.</text>
</comment>